<keyword evidence="3" id="KW-1185">Reference proteome</keyword>
<evidence type="ECO:0008006" key="4">
    <source>
        <dbReference type="Google" id="ProtNLM"/>
    </source>
</evidence>
<feature type="compositionally biased region" description="Basic and acidic residues" evidence="1">
    <location>
        <begin position="42"/>
        <end position="52"/>
    </location>
</feature>
<dbReference type="EMBL" id="BTFZ01000011">
    <property type="protein sequence ID" value="GMM36565.1"/>
    <property type="molecule type" value="Genomic_DNA"/>
</dbReference>
<evidence type="ECO:0000313" key="3">
    <source>
        <dbReference type="Proteomes" id="UP001360560"/>
    </source>
</evidence>
<dbReference type="Proteomes" id="UP001360560">
    <property type="component" value="Unassembled WGS sequence"/>
</dbReference>
<dbReference type="AlphaFoldDB" id="A0AAV5QNS0"/>
<proteinExistence type="predicted"/>
<name>A0AAV5QNS0_9ASCO</name>
<reference evidence="2 3" key="1">
    <citation type="journal article" date="2023" name="Elife">
        <title>Identification of key yeast species and microbe-microbe interactions impacting larval growth of Drosophila in the wild.</title>
        <authorList>
            <person name="Mure A."/>
            <person name="Sugiura Y."/>
            <person name="Maeda R."/>
            <person name="Honda K."/>
            <person name="Sakurai N."/>
            <person name="Takahashi Y."/>
            <person name="Watada M."/>
            <person name="Katoh T."/>
            <person name="Gotoh A."/>
            <person name="Gotoh Y."/>
            <person name="Taniguchi I."/>
            <person name="Nakamura K."/>
            <person name="Hayashi T."/>
            <person name="Katayama T."/>
            <person name="Uemura T."/>
            <person name="Hattori Y."/>
        </authorList>
    </citation>
    <scope>NUCLEOTIDE SEQUENCE [LARGE SCALE GENOMIC DNA]</scope>
    <source>
        <strain evidence="2 3">SC-9</strain>
    </source>
</reference>
<dbReference type="RefSeq" id="XP_064853561.1">
    <property type="nucleotide sequence ID" value="XM_064997489.1"/>
</dbReference>
<protein>
    <recommendedName>
        <fullName evidence="4">Ribosome biogenesis protein SLX9</fullName>
    </recommendedName>
</protein>
<accession>A0AAV5QNS0</accession>
<evidence type="ECO:0000256" key="1">
    <source>
        <dbReference type="SAM" id="MobiDB-lite"/>
    </source>
</evidence>
<organism evidence="2 3">
    <name type="scientific">Saccharomycopsis crataegensis</name>
    <dbReference type="NCBI Taxonomy" id="43959"/>
    <lineage>
        <taxon>Eukaryota</taxon>
        <taxon>Fungi</taxon>
        <taxon>Dikarya</taxon>
        <taxon>Ascomycota</taxon>
        <taxon>Saccharomycotina</taxon>
        <taxon>Saccharomycetes</taxon>
        <taxon>Saccharomycopsidaceae</taxon>
        <taxon>Saccharomycopsis</taxon>
    </lineage>
</organism>
<evidence type="ECO:0000313" key="2">
    <source>
        <dbReference type="EMBL" id="GMM36565.1"/>
    </source>
</evidence>
<dbReference type="GeneID" id="90074540"/>
<gene>
    <name evidence="2" type="ORF">DASC09_038900</name>
</gene>
<comment type="caution">
    <text evidence="2">The sequence shown here is derived from an EMBL/GenBank/DDBJ whole genome shotgun (WGS) entry which is preliminary data.</text>
</comment>
<sequence>MPNLKARPAKRKLSVFQDQKSEKLPKTKPNPIKRKKNALNEVVDRNAKETKRSSQVNEGYKIPSILASDINKPVEPLKVKKTVGKNKSAMISSETSRACTSNDRNDNDIFTKDVMKEIRSITPFTNVVLDKGVILVASNLNTEGHNYKKYDTELAALANFLLSDEPLGVEQSIALEFLSKNKNFSDTLDVLVEKIKANNKRTLEKMSCSGSQASINTVNAKNGKVIKQLPILTSTQANQSSSFVTLEN</sequence>
<feature type="region of interest" description="Disordered" evidence="1">
    <location>
        <begin position="1"/>
        <end position="55"/>
    </location>
</feature>